<gene>
    <name evidence="2" type="ORF">F5985_06950</name>
</gene>
<dbReference type="PANTHER" id="PTHR38690:SF1">
    <property type="entry name" value="PROTEASE"/>
    <property type="match status" value="1"/>
</dbReference>
<accession>A0A7C9MUZ2</accession>
<evidence type="ECO:0000313" key="2">
    <source>
        <dbReference type="EMBL" id="MYZ51876.1"/>
    </source>
</evidence>
<dbReference type="RefSeq" id="WP_272918720.1">
    <property type="nucleotide sequence ID" value="NZ_VYSB01000005.1"/>
</dbReference>
<protein>
    <submittedName>
        <fullName evidence="2">TIGR02099 family protein</fullName>
    </submittedName>
</protein>
<evidence type="ECO:0000259" key="1">
    <source>
        <dbReference type="Pfam" id="PF13116"/>
    </source>
</evidence>
<dbReference type="PANTHER" id="PTHR38690">
    <property type="entry name" value="PROTEASE-RELATED"/>
    <property type="match status" value="1"/>
</dbReference>
<feature type="domain" description="YhdP central" evidence="1">
    <location>
        <begin position="1"/>
        <end position="164"/>
    </location>
</feature>
<comment type="caution">
    <text evidence="2">The sequence shown here is derived from an EMBL/GenBank/DDBJ whole genome shotgun (WGS) entry which is preliminary data.</text>
</comment>
<dbReference type="Proteomes" id="UP000481947">
    <property type="component" value="Unassembled WGS sequence"/>
</dbReference>
<proteinExistence type="predicted"/>
<reference evidence="2 3" key="1">
    <citation type="submission" date="2019-09" db="EMBL/GenBank/DDBJ databases">
        <title>Identification of Malikia spinosa a prominent benzene-, toluene-, and ethylbenzene-degrading bacterium: enrichment, isolation and whole genome sequencing.</title>
        <authorList>
            <person name="Tancsics A."/>
            <person name="Revesz F."/>
            <person name="Kriszt B."/>
        </authorList>
    </citation>
    <scope>NUCLEOTIDE SEQUENCE [LARGE SCALE GENOMIC DNA]</scope>
    <source>
        <strain evidence="2 3">AB6</strain>
    </source>
</reference>
<dbReference type="Pfam" id="PF13116">
    <property type="entry name" value="YhdP"/>
    <property type="match status" value="1"/>
</dbReference>
<name>A0A7C9MUZ2_9BURK</name>
<dbReference type="AlphaFoldDB" id="A0A7C9MUZ2"/>
<organism evidence="2 3">
    <name type="scientific">Malikia spinosa</name>
    <dbReference type="NCBI Taxonomy" id="86180"/>
    <lineage>
        <taxon>Bacteria</taxon>
        <taxon>Pseudomonadati</taxon>
        <taxon>Pseudomonadota</taxon>
        <taxon>Betaproteobacteria</taxon>
        <taxon>Burkholderiales</taxon>
        <taxon>Comamonadaceae</taxon>
        <taxon>Malikia</taxon>
    </lineage>
</organism>
<feature type="non-terminal residue" evidence="2">
    <location>
        <position position="1"/>
    </location>
</feature>
<dbReference type="InterPro" id="IPR025263">
    <property type="entry name" value="YhdP_central"/>
</dbReference>
<evidence type="ECO:0000313" key="3">
    <source>
        <dbReference type="Proteomes" id="UP000481947"/>
    </source>
</evidence>
<sequence>WLGSPLALHPPSLNGALQLALERGQFLQADPGLAKLLGVLSLQALPRRLTLDFRDIFSEGFAFDSVRGSTRIAQGVISSDNLQMRGINAVVFLDGSADLGQETQDLSALVIPELNTGGASLITSLVNPAVGLGSFVAQYLIGKPLRAAATQQFHVSGSWYDPKVEKVEPGAAKLPEKTQGGQP</sequence>
<dbReference type="EMBL" id="VYSB01000005">
    <property type="protein sequence ID" value="MYZ51876.1"/>
    <property type="molecule type" value="Genomic_DNA"/>
</dbReference>
<dbReference type="InterPro" id="IPR011836">
    <property type="entry name" value="YhdP"/>
</dbReference>